<dbReference type="Proteomes" id="UP000037848">
    <property type="component" value="Unassembled WGS sequence"/>
</dbReference>
<protein>
    <submittedName>
        <fullName evidence="3">Diguanylate phosphodiesterase</fullName>
    </submittedName>
</protein>
<keyword evidence="4" id="KW-1185">Reference proteome</keyword>
<sequence>MPNTQITANVPNMVTQYIARQPIFNTDKSIFAYELLYRDSSDNFFPVGTTDGQATGRLFFNALMLIGIDKLTANQCAFINLSTDALLDDFPKLLQPKSAVIEIVERAGNIEQVTKRVRSLKQDGYVFALDDYDGDAKWEPLLELVDFIKLEVENPIIKTNIQLKKLKRRFPDVKIIVERIETHEEFTTLKDAGCDYFQGFFFARPEMLTYHNVEPSKLAVFDLLRCTSRPDIDFDEVHQRVAKDVGLTARILKLVNARSGNQNLEITSISQAVIYLGEDSIRQFVRVLALSELGVDKPSELTKLGLTRAHFMLLMLEPGGKEMSERGYLVGLMSVLDAILNMELGAIAKEFCLGDDLSSALLCFNGMLGVTLQLTRAIEEDNWLLATKLLETIRPASEIDIVYKAMFVAREYGDEVLASIIEQA</sequence>
<evidence type="ECO:0000313" key="4">
    <source>
        <dbReference type="Proteomes" id="UP000037848"/>
    </source>
</evidence>
<feature type="domain" description="HDOD" evidence="2">
    <location>
        <begin position="213"/>
        <end position="399"/>
    </location>
</feature>
<dbReference type="Pfam" id="PF00563">
    <property type="entry name" value="EAL"/>
    <property type="match status" value="1"/>
</dbReference>
<dbReference type="PANTHER" id="PTHR33525">
    <property type="match status" value="1"/>
</dbReference>
<dbReference type="STRING" id="187330.AMS58_07885"/>
<evidence type="ECO:0000259" key="2">
    <source>
        <dbReference type="PROSITE" id="PS51833"/>
    </source>
</evidence>
<dbReference type="PROSITE" id="PS51833">
    <property type="entry name" value="HDOD"/>
    <property type="match status" value="1"/>
</dbReference>
<dbReference type="Gene3D" id="1.10.3210.10">
    <property type="entry name" value="Hypothetical protein af1432"/>
    <property type="match status" value="1"/>
</dbReference>
<dbReference type="InterPro" id="IPR052340">
    <property type="entry name" value="RNase_Y/CdgJ"/>
</dbReference>
<dbReference type="AlphaFoldDB" id="A0A0N1EXF5"/>
<gene>
    <name evidence="3" type="ORF">ADS77_02700</name>
</gene>
<comment type="caution">
    <text evidence="3">The sequence shown here is derived from an EMBL/GenBank/DDBJ whole genome shotgun (WGS) entry which is preliminary data.</text>
</comment>
<dbReference type="PANTHER" id="PTHR33525:SF4">
    <property type="entry name" value="CYCLIC DI-GMP PHOSPHODIESTERASE CDGJ"/>
    <property type="match status" value="1"/>
</dbReference>
<dbReference type="SUPFAM" id="SSF109604">
    <property type="entry name" value="HD-domain/PDEase-like"/>
    <property type="match status" value="1"/>
</dbReference>
<dbReference type="OrthoDB" id="9804751at2"/>
<proteinExistence type="predicted"/>
<feature type="domain" description="EAL" evidence="1">
    <location>
        <begin position="1"/>
        <end position="219"/>
    </location>
</feature>
<dbReference type="InterPro" id="IPR014408">
    <property type="entry name" value="dGMP_Pdiesterase_EAL/HD-GYP"/>
</dbReference>
<dbReference type="Gene3D" id="3.20.20.450">
    <property type="entry name" value="EAL domain"/>
    <property type="match status" value="1"/>
</dbReference>
<organism evidence="3 4">
    <name type="scientific">Pseudoalteromonas porphyrae</name>
    <dbReference type="NCBI Taxonomy" id="187330"/>
    <lineage>
        <taxon>Bacteria</taxon>
        <taxon>Pseudomonadati</taxon>
        <taxon>Pseudomonadota</taxon>
        <taxon>Gammaproteobacteria</taxon>
        <taxon>Alteromonadales</taxon>
        <taxon>Pseudoalteromonadaceae</taxon>
        <taxon>Pseudoalteromonas</taxon>
    </lineage>
</organism>
<dbReference type="PROSITE" id="PS50883">
    <property type="entry name" value="EAL"/>
    <property type="match status" value="1"/>
</dbReference>
<dbReference type="RefSeq" id="WP_054452940.1">
    <property type="nucleotide sequence ID" value="NZ_LHPH01000002.1"/>
</dbReference>
<dbReference type="InterPro" id="IPR001633">
    <property type="entry name" value="EAL_dom"/>
</dbReference>
<dbReference type="SMART" id="SM00052">
    <property type="entry name" value="EAL"/>
    <property type="match status" value="1"/>
</dbReference>
<accession>A0A0N1EXF5</accession>
<reference evidence="3 4" key="1">
    <citation type="submission" date="2015-08" db="EMBL/GenBank/DDBJ databases">
        <title>Draft Genome Sequence of Pseudoalteromonas porphyrae UCD-SED14.</title>
        <authorList>
            <person name="Coil D.A."/>
            <person name="Jospin G."/>
            <person name="Lee R.D."/>
            <person name="Eisen J.A."/>
        </authorList>
    </citation>
    <scope>NUCLEOTIDE SEQUENCE [LARGE SCALE GENOMIC DNA]</scope>
    <source>
        <strain evidence="3 4">UCD-SED14</strain>
    </source>
</reference>
<dbReference type="Pfam" id="PF08668">
    <property type="entry name" value="HDOD"/>
    <property type="match status" value="1"/>
</dbReference>
<evidence type="ECO:0000313" key="3">
    <source>
        <dbReference type="EMBL" id="KPH65305.1"/>
    </source>
</evidence>
<dbReference type="PATRIC" id="fig|187330.3.peg.578"/>
<dbReference type="PIRSF" id="PIRSF003180">
    <property type="entry name" value="DiGMPpdiest_YuxH"/>
    <property type="match status" value="1"/>
</dbReference>
<dbReference type="SUPFAM" id="SSF141868">
    <property type="entry name" value="EAL domain-like"/>
    <property type="match status" value="1"/>
</dbReference>
<dbReference type="InterPro" id="IPR035919">
    <property type="entry name" value="EAL_sf"/>
</dbReference>
<name>A0A0N1EXF5_9GAMM</name>
<dbReference type="EMBL" id="LHPH01000002">
    <property type="protein sequence ID" value="KPH65305.1"/>
    <property type="molecule type" value="Genomic_DNA"/>
</dbReference>
<dbReference type="InterPro" id="IPR013976">
    <property type="entry name" value="HDOD"/>
</dbReference>
<evidence type="ECO:0000259" key="1">
    <source>
        <dbReference type="PROSITE" id="PS50883"/>
    </source>
</evidence>